<organism evidence="2 3">
    <name type="scientific">Candidatus Dojkabacteria bacterium</name>
    <dbReference type="NCBI Taxonomy" id="2099670"/>
    <lineage>
        <taxon>Bacteria</taxon>
        <taxon>Candidatus Dojkabacteria</taxon>
    </lineage>
</organism>
<evidence type="ECO:0000313" key="2">
    <source>
        <dbReference type="EMBL" id="MCA9383982.1"/>
    </source>
</evidence>
<reference evidence="2" key="1">
    <citation type="submission" date="2020-04" db="EMBL/GenBank/DDBJ databases">
        <authorList>
            <person name="Zhang T."/>
        </authorList>
    </citation>
    <scope>NUCLEOTIDE SEQUENCE</scope>
    <source>
        <strain evidence="2">HKST-UBA14</strain>
    </source>
</reference>
<dbReference type="Proteomes" id="UP000783287">
    <property type="component" value="Unassembled WGS sequence"/>
</dbReference>
<dbReference type="AlphaFoldDB" id="A0A955RJN6"/>
<reference evidence="2" key="2">
    <citation type="journal article" date="2021" name="Microbiome">
        <title>Successional dynamics and alternative stable states in a saline activated sludge microbial community over 9 years.</title>
        <authorList>
            <person name="Wang Y."/>
            <person name="Ye J."/>
            <person name="Ju F."/>
            <person name="Liu L."/>
            <person name="Boyd J.A."/>
            <person name="Deng Y."/>
            <person name="Parks D.H."/>
            <person name="Jiang X."/>
            <person name="Yin X."/>
            <person name="Woodcroft B.J."/>
            <person name="Tyson G.W."/>
            <person name="Hugenholtz P."/>
            <person name="Polz M.F."/>
            <person name="Zhang T."/>
        </authorList>
    </citation>
    <scope>NUCLEOTIDE SEQUENCE</scope>
    <source>
        <strain evidence="2">HKST-UBA14</strain>
    </source>
</reference>
<feature type="region of interest" description="Disordered" evidence="1">
    <location>
        <begin position="132"/>
        <end position="155"/>
    </location>
</feature>
<name>A0A955RJN6_9BACT</name>
<comment type="caution">
    <text evidence="2">The sequence shown here is derived from an EMBL/GenBank/DDBJ whole genome shotgun (WGS) entry which is preliminary data.</text>
</comment>
<dbReference type="EMBL" id="JAGQLK010000199">
    <property type="protein sequence ID" value="MCA9383982.1"/>
    <property type="molecule type" value="Genomic_DNA"/>
</dbReference>
<evidence type="ECO:0000256" key="1">
    <source>
        <dbReference type="SAM" id="MobiDB-lite"/>
    </source>
</evidence>
<gene>
    <name evidence="2" type="ORF">KC909_06495</name>
</gene>
<accession>A0A955RJN6</accession>
<sequence length="155" mass="17992">MSEYFKKPRRTAFKHRNPATIRRARGFNGELPETNDWDGNEVDENRFAEPEPISFTDMWFTYLLLRKAGYEVNSPRLPLATHEMEAICQDGRMILDRNFEPILPSQIGTVPGYESHHSYLFPEGGYEIHGSPDGVFRNTASGNKTRRHLPDSYWE</sequence>
<proteinExistence type="predicted"/>
<evidence type="ECO:0000313" key="3">
    <source>
        <dbReference type="Proteomes" id="UP000783287"/>
    </source>
</evidence>
<protein>
    <submittedName>
        <fullName evidence="2">Uncharacterized protein</fullName>
    </submittedName>
</protein>